<evidence type="ECO:0000256" key="13">
    <source>
        <dbReference type="ARBA" id="ARBA00031538"/>
    </source>
</evidence>
<comment type="similarity">
    <text evidence="2">Belongs to the OXA1/ALB3/YidC family. Type 1 subfamily.</text>
</comment>
<keyword evidence="21" id="KW-1185">Reference proteome</keyword>
<comment type="subcellular location">
    <subcellularLocation>
        <location evidence="1">Cell membrane</location>
        <topology evidence="1">Multi-pass membrane protein</topology>
    </subcellularLocation>
    <subcellularLocation>
        <location evidence="16">Membrane</location>
        <topology evidence="16">Multi-pass membrane protein</topology>
    </subcellularLocation>
</comment>
<evidence type="ECO:0000259" key="19">
    <source>
        <dbReference type="Pfam" id="PF02096"/>
    </source>
</evidence>
<comment type="caution">
    <text evidence="20">The sequence shown here is derived from an EMBL/GenBank/DDBJ whole genome shotgun (WGS) entry which is preliminary data.</text>
</comment>
<organism evidence="20 21">
    <name type="scientific">Amnibacterium endophyticum</name>
    <dbReference type="NCBI Taxonomy" id="2109337"/>
    <lineage>
        <taxon>Bacteria</taxon>
        <taxon>Bacillati</taxon>
        <taxon>Actinomycetota</taxon>
        <taxon>Actinomycetes</taxon>
        <taxon>Micrococcales</taxon>
        <taxon>Microbacteriaceae</taxon>
        <taxon>Amnibacterium</taxon>
    </lineage>
</organism>
<feature type="transmembrane region" description="Helical" evidence="18">
    <location>
        <begin position="184"/>
        <end position="204"/>
    </location>
</feature>
<keyword evidence="9 18" id="KW-0472">Membrane</keyword>
<evidence type="ECO:0000256" key="10">
    <source>
        <dbReference type="ARBA" id="ARBA00023186"/>
    </source>
</evidence>
<dbReference type="InterPro" id="IPR028055">
    <property type="entry name" value="YidC/Oxa/ALB_C"/>
</dbReference>
<evidence type="ECO:0000256" key="3">
    <source>
        <dbReference type="ARBA" id="ARBA00015325"/>
    </source>
</evidence>
<gene>
    <name evidence="20" type="primary">yidC</name>
    <name evidence="20" type="ORF">ACFSBI_02985</name>
</gene>
<evidence type="ECO:0000313" key="21">
    <source>
        <dbReference type="Proteomes" id="UP001597347"/>
    </source>
</evidence>
<evidence type="ECO:0000256" key="15">
    <source>
        <dbReference type="ARBA" id="ARBA00033342"/>
    </source>
</evidence>
<dbReference type="InterPro" id="IPR047196">
    <property type="entry name" value="YidC_ALB_C"/>
</dbReference>
<keyword evidence="10" id="KW-0143">Chaperone</keyword>
<name>A0ABW4LAD5_9MICO</name>
<keyword evidence="5" id="KW-1003">Cell membrane</keyword>
<dbReference type="NCBIfam" id="NF002350">
    <property type="entry name" value="PRK01315.1"/>
    <property type="match status" value="1"/>
</dbReference>
<evidence type="ECO:0000256" key="4">
    <source>
        <dbReference type="ARBA" id="ARBA00022448"/>
    </source>
</evidence>
<evidence type="ECO:0000256" key="1">
    <source>
        <dbReference type="ARBA" id="ARBA00004651"/>
    </source>
</evidence>
<dbReference type="NCBIfam" id="TIGR03592">
    <property type="entry name" value="yidC_oxa1_cterm"/>
    <property type="match status" value="1"/>
</dbReference>
<keyword evidence="8 18" id="KW-1133">Transmembrane helix</keyword>
<keyword evidence="6 16" id="KW-0812">Transmembrane</keyword>
<feature type="domain" description="Membrane insertase YidC/Oxa/ALB C-terminal" evidence="19">
    <location>
        <begin position="40"/>
        <end position="267"/>
    </location>
</feature>
<evidence type="ECO:0000256" key="18">
    <source>
        <dbReference type="SAM" id="Phobius"/>
    </source>
</evidence>
<comment type="subunit">
    <text evidence="12">Interacts with the Sec translocase complex via SecD. Specifically interacts with transmembrane segments of nascent integral membrane proteins during membrane integration.</text>
</comment>
<dbReference type="PANTHER" id="PTHR12428:SF65">
    <property type="entry name" value="CYTOCHROME C OXIDASE ASSEMBLY PROTEIN COX18, MITOCHONDRIAL"/>
    <property type="match status" value="1"/>
</dbReference>
<dbReference type="InterPro" id="IPR001708">
    <property type="entry name" value="YidC/ALB3/OXA1/COX18"/>
</dbReference>
<evidence type="ECO:0000256" key="12">
    <source>
        <dbReference type="ARBA" id="ARBA00026028"/>
    </source>
</evidence>
<evidence type="ECO:0000256" key="8">
    <source>
        <dbReference type="ARBA" id="ARBA00022989"/>
    </source>
</evidence>
<dbReference type="Proteomes" id="UP001597347">
    <property type="component" value="Unassembled WGS sequence"/>
</dbReference>
<keyword evidence="4" id="KW-0813">Transport</keyword>
<reference evidence="21" key="1">
    <citation type="journal article" date="2019" name="Int. J. Syst. Evol. Microbiol.">
        <title>The Global Catalogue of Microorganisms (GCM) 10K type strain sequencing project: providing services to taxonomists for standard genome sequencing and annotation.</title>
        <authorList>
            <consortium name="The Broad Institute Genomics Platform"/>
            <consortium name="The Broad Institute Genome Sequencing Center for Infectious Disease"/>
            <person name="Wu L."/>
            <person name="Ma J."/>
        </authorList>
    </citation>
    <scope>NUCLEOTIDE SEQUENCE [LARGE SCALE GENOMIC DNA]</scope>
    <source>
        <strain evidence="21">CGMCC 1.12471</strain>
    </source>
</reference>
<keyword evidence="7" id="KW-0653">Protein transport</keyword>
<evidence type="ECO:0000313" key="20">
    <source>
        <dbReference type="EMBL" id="MFD1720501.1"/>
    </source>
</evidence>
<evidence type="ECO:0000256" key="6">
    <source>
        <dbReference type="ARBA" id="ARBA00022692"/>
    </source>
</evidence>
<evidence type="ECO:0000256" key="16">
    <source>
        <dbReference type="RuleBase" id="RU003945"/>
    </source>
</evidence>
<evidence type="ECO:0000256" key="17">
    <source>
        <dbReference type="SAM" id="MobiDB-lite"/>
    </source>
</evidence>
<dbReference type="EMBL" id="JBHUEA010000003">
    <property type="protein sequence ID" value="MFD1720501.1"/>
    <property type="molecule type" value="Genomic_DNA"/>
</dbReference>
<dbReference type="Pfam" id="PF02096">
    <property type="entry name" value="60KD_IMP"/>
    <property type="match status" value="1"/>
</dbReference>
<evidence type="ECO:0000256" key="7">
    <source>
        <dbReference type="ARBA" id="ARBA00022927"/>
    </source>
</evidence>
<comment type="function">
    <text evidence="11">Required for the insertion and/or proper folding and/or complex formation of integral membrane proteins into the membrane. Involved in integration of membrane proteins that insert both dependently and independently of the Sec translocase complex, as well as at least some lipoproteins. Aids folding of multispanning membrane proteins.</text>
</comment>
<evidence type="ECO:0000256" key="5">
    <source>
        <dbReference type="ARBA" id="ARBA00022475"/>
    </source>
</evidence>
<evidence type="ECO:0000256" key="2">
    <source>
        <dbReference type="ARBA" id="ARBA00010527"/>
    </source>
</evidence>
<feature type="transmembrane region" description="Helical" evidence="18">
    <location>
        <begin position="40"/>
        <end position="60"/>
    </location>
</feature>
<proteinExistence type="inferred from homology"/>
<feature type="transmembrane region" description="Helical" evidence="18">
    <location>
        <begin position="12"/>
        <end position="34"/>
    </location>
</feature>
<evidence type="ECO:0000256" key="11">
    <source>
        <dbReference type="ARBA" id="ARBA00025034"/>
    </source>
</evidence>
<evidence type="ECO:0000256" key="14">
    <source>
        <dbReference type="ARBA" id="ARBA00033245"/>
    </source>
</evidence>
<dbReference type="CDD" id="cd20070">
    <property type="entry name" value="5TM_YidC_Alb3"/>
    <property type="match status" value="1"/>
</dbReference>
<protein>
    <recommendedName>
        <fullName evidence="3">Membrane protein insertase YidC</fullName>
    </recommendedName>
    <alternativeName>
        <fullName evidence="15">Foldase YidC</fullName>
    </alternativeName>
    <alternativeName>
        <fullName evidence="14">Membrane integrase YidC</fullName>
    </alternativeName>
    <alternativeName>
        <fullName evidence="13">Membrane protein YidC</fullName>
    </alternativeName>
</protein>
<dbReference type="PANTHER" id="PTHR12428">
    <property type="entry name" value="OXA1"/>
    <property type="match status" value="1"/>
</dbReference>
<dbReference type="RefSeq" id="WP_377931884.1">
    <property type="nucleotide sequence ID" value="NZ_JBHUEA010000003.1"/>
</dbReference>
<accession>A0ABW4LAD5</accession>
<sequence length="337" mass="36839">MPDLFSLVLWPFKWVIEAILVGFHSFWTAIGFAGGDGLTWVLSILGLVLVVRAALIPLFVKQIKSQRKMLEIAPHLKKIQEKYKGKRDQFSREAMSRETMELYRKTGTSPFSSCLPLLAQMPIFFSLFQVLETAQRDPGRGGVGLLSVQLAQSFGNSALFGAPLHETIGTGVNALGRGGTSGDVLVVVIGIFMVAAMTVTQFITQKQIMSKNVSKETMESPMYRQQKLLLYVLPLVFIFSGIAFPLGVMFYWVFSNLWTMGQQFIVIRNSPTPGSEAAKAREVRLAKKAARKQLASGGEGSDGTAAPVEAKPRVNTQRVQPVGRSRAKRAGGAGGRA</sequence>
<evidence type="ECO:0000256" key="9">
    <source>
        <dbReference type="ARBA" id="ARBA00023136"/>
    </source>
</evidence>
<feature type="region of interest" description="Disordered" evidence="17">
    <location>
        <begin position="288"/>
        <end position="337"/>
    </location>
</feature>
<feature type="transmembrane region" description="Helical" evidence="18">
    <location>
        <begin position="228"/>
        <end position="254"/>
    </location>
</feature>